<evidence type="ECO:0000313" key="1">
    <source>
        <dbReference type="EMBL" id="QQZ11032.1"/>
    </source>
</evidence>
<name>A0ABX7E9B8_9BACI</name>
<proteinExistence type="predicted"/>
<dbReference type="RefSeq" id="WP_202780310.1">
    <property type="nucleotide sequence ID" value="NZ_CP065425.1"/>
</dbReference>
<dbReference type="Proteomes" id="UP000595691">
    <property type="component" value="Chromosome"/>
</dbReference>
<organism evidence="1 2">
    <name type="scientific">Heyndrickxia vini</name>
    <dbReference type="NCBI Taxonomy" id="1476025"/>
    <lineage>
        <taxon>Bacteria</taxon>
        <taxon>Bacillati</taxon>
        <taxon>Bacillota</taxon>
        <taxon>Bacilli</taxon>
        <taxon>Bacillales</taxon>
        <taxon>Bacillaceae</taxon>
        <taxon>Heyndrickxia</taxon>
    </lineage>
</organism>
<dbReference type="EMBL" id="CP065425">
    <property type="protein sequence ID" value="QQZ11032.1"/>
    <property type="molecule type" value="Genomic_DNA"/>
</dbReference>
<accession>A0ABX7E9B8</accession>
<keyword evidence="2" id="KW-1185">Reference proteome</keyword>
<sequence>MYIIDRANVYSEEEECIKTNSFYIKNNAIHSIKPAIFKTPILKMDVSSFIMTPTHVMFDSHLPSENFQLLKQYSKKNYLLKGCHTIITPFSIHYEYQFDQELHKKRISLLNSPVDYVLALRLPIKTLSQSLIRKCKKEKIAIILVEMEDESSISKIPWGWIREAMFPYNPILIPAVLSNKEAKRKAIIKVWNEVLNDEKIPRLVDEIQEKTPITVKNLKKFGLYPKRGDLHIGGEINYNLYFKNKIVAEQKGIHYDNDRLAIMVHKGRVITSENVVVFRPGCGEEIIINRTSLFV</sequence>
<protein>
    <submittedName>
        <fullName evidence="1">Uncharacterized protein</fullName>
    </submittedName>
</protein>
<reference evidence="1 2" key="1">
    <citation type="submission" date="2020-11" db="EMBL/GenBank/DDBJ databases">
        <title>Taxonomic evaluation of the Bacillus sporothermodurans group of bacteria based on whole genome sequences.</title>
        <authorList>
            <person name="Fiedler G."/>
            <person name="Herbstmann A.-D."/>
            <person name="Doll E."/>
            <person name="Wenning M."/>
            <person name="Brinks E."/>
            <person name="Kabisch J."/>
            <person name="Breitenwieser F."/>
            <person name="Lappann M."/>
            <person name="Boehnlein C."/>
            <person name="Franz C."/>
        </authorList>
    </citation>
    <scope>NUCLEOTIDE SEQUENCE [LARGE SCALE GENOMIC DNA]</scope>
    <source>
        <strain evidence="1 2">JCM 19841</strain>
    </source>
</reference>
<gene>
    <name evidence="1" type="ORF">I5776_09155</name>
</gene>
<evidence type="ECO:0000313" key="2">
    <source>
        <dbReference type="Proteomes" id="UP000595691"/>
    </source>
</evidence>